<evidence type="ECO:0000256" key="1">
    <source>
        <dbReference type="SAM" id="MobiDB-lite"/>
    </source>
</evidence>
<dbReference type="Proteomes" id="UP000709295">
    <property type="component" value="Unassembled WGS sequence"/>
</dbReference>
<feature type="region of interest" description="Disordered" evidence="1">
    <location>
        <begin position="88"/>
        <end position="112"/>
    </location>
</feature>
<feature type="chain" id="PRO_5035168562" evidence="2">
    <location>
        <begin position="24"/>
        <end position="149"/>
    </location>
</feature>
<protein>
    <submittedName>
        <fullName evidence="3">Uncharacterized protein</fullName>
    </submittedName>
</protein>
<keyword evidence="2" id="KW-0732">Signal</keyword>
<organism evidence="3 4">
    <name type="scientific">Phytophthora aleatoria</name>
    <dbReference type="NCBI Taxonomy" id="2496075"/>
    <lineage>
        <taxon>Eukaryota</taxon>
        <taxon>Sar</taxon>
        <taxon>Stramenopiles</taxon>
        <taxon>Oomycota</taxon>
        <taxon>Peronosporomycetes</taxon>
        <taxon>Peronosporales</taxon>
        <taxon>Peronosporaceae</taxon>
        <taxon>Phytophthora</taxon>
    </lineage>
</organism>
<sequence>MGIRTLGVFLTTLCLMTSALVSANDMATNSSAISSGSGSETVAQLLAEVQAAVADDPALANMFDISSTSQMSEEELTTLLQDILDVSLSGSGSSSSNSSSSSSSSTTSASAEATQSASAAGSTVSGATTVTLSAAFGVLATVAALGATL</sequence>
<name>A0A8J5JEX4_9STRA</name>
<gene>
    <name evidence="3" type="ORF">JG688_00003369</name>
</gene>
<reference evidence="3" key="1">
    <citation type="submission" date="2021-01" db="EMBL/GenBank/DDBJ databases">
        <title>Phytophthora aleatoria, a newly-described species from Pinus radiata is distinct from Phytophthora cactorum isolates based on comparative genomics.</title>
        <authorList>
            <person name="Mcdougal R."/>
            <person name="Panda P."/>
            <person name="Williams N."/>
            <person name="Studholme D.J."/>
        </authorList>
    </citation>
    <scope>NUCLEOTIDE SEQUENCE</scope>
    <source>
        <strain evidence="3">NZFS 4037</strain>
    </source>
</reference>
<dbReference type="AlphaFoldDB" id="A0A8J5JEX4"/>
<comment type="caution">
    <text evidence="3">The sequence shown here is derived from an EMBL/GenBank/DDBJ whole genome shotgun (WGS) entry which is preliminary data.</text>
</comment>
<evidence type="ECO:0000313" key="3">
    <source>
        <dbReference type="EMBL" id="KAG6973851.1"/>
    </source>
</evidence>
<evidence type="ECO:0000256" key="2">
    <source>
        <dbReference type="SAM" id="SignalP"/>
    </source>
</evidence>
<feature type="signal peptide" evidence="2">
    <location>
        <begin position="1"/>
        <end position="23"/>
    </location>
</feature>
<dbReference type="EMBL" id="JAENGY010000103">
    <property type="protein sequence ID" value="KAG6973851.1"/>
    <property type="molecule type" value="Genomic_DNA"/>
</dbReference>
<proteinExistence type="predicted"/>
<accession>A0A8J5JEX4</accession>
<evidence type="ECO:0000313" key="4">
    <source>
        <dbReference type="Proteomes" id="UP000709295"/>
    </source>
</evidence>
<keyword evidence="4" id="KW-1185">Reference proteome</keyword>